<feature type="transmembrane region" description="Helical" evidence="6">
    <location>
        <begin position="160"/>
        <end position="183"/>
    </location>
</feature>
<comment type="subcellular location">
    <subcellularLocation>
        <location evidence="1">Membrane</location>
        <topology evidence="1">Multi-pass membrane protein</topology>
    </subcellularLocation>
</comment>
<evidence type="ECO:0000256" key="3">
    <source>
        <dbReference type="ARBA" id="ARBA00022989"/>
    </source>
</evidence>
<dbReference type="FunFam" id="1.20.1250.20:FF:000011">
    <property type="entry name" value="MFS multidrug transporter, putative"/>
    <property type="match status" value="1"/>
</dbReference>
<dbReference type="Gene3D" id="1.20.1250.20">
    <property type="entry name" value="MFS general substrate transporter like domains"/>
    <property type="match status" value="1"/>
</dbReference>
<dbReference type="PROSITE" id="PS50850">
    <property type="entry name" value="MFS"/>
    <property type="match status" value="1"/>
</dbReference>
<gene>
    <name evidence="8" type="ORF">EXIGLDRAFT_614980</name>
</gene>
<evidence type="ECO:0000256" key="1">
    <source>
        <dbReference type="ARBA" id="ARBA00004141"/>
    </source>
</evidence>
<accession>A0A165HIH6</accession>
<protein>
    <submittedName>
        <fullName evidence="8">MFS general substrate transporter</fullName>
    </submittedName>
</protein>
<feature type="transmembrane region" description="Helical" evidence="6">
    <location>
        <begin position="339"/>
        <end position="359"/>
    </location>
</feature>
<organism evidence="8 9">
    <name type="scientific">Exidia glandulosa HHB12029</name>
    <dbReference type="NCBI Taxonomy" id="1314781"/>
    <lineage>
        <taxon>Eukaryota</taxon>
        <taxon>Fungi</taxon>
        <taxon>Dikarya</taxon>
        <taxon>Basidiomycota</taxon>
        <taxon>Agaricomycotina</taxon>
        <taxon>Agaricomycetes</taxon>
        <taxon>Auriculariales</taxon>
        <taxon>Exidiaceae</taxon>
        <taxon>Exidia</taxon>
    </lineage>
</organism>
<sequence>MSATLEKKSSNPEDLSRTPSQDATLAPHRSRDDAAHEEELAIGGVTQPLDWEDDPDNPRNWPLTKKWTILGVVSLYTLVAPLASSMLAPGLEDLARHYDITNSTVVALTLSIFLLGFALGPLFYGPMSEIYGRRPILHISTISFLIFNLVSIWAPNTAAIVVFRFFAGLGGSAAVGIGAGCVADVFHERERASAMGIYTLGPLIGPVVGPVAGGFIVASIGFKYVFVVITALTGLSLIVGLPLLRETYAPVIIERKVKKRAAEEAARGEKPEKVPEQPPLAHVLWLNLSRPFILLTRSWICFLLSLYMAITYGIMYLLFTTFPTTFSETYGFGTGVSGLAYLGLGVGFFLSTLVGARVMNTIYLTLTKRNNGVAKPEYRIPLMLVAGILIPIGLFWYGWTARASIHWIVPIIGSSLFGLGTMLSFLGIQLYLVDTFAYAASAISAASFLRSFFGFLFPLFAQRMFDALGTAGGSSLLAGVAIIVGIPFPIYLYYRGEQLRGRSSLTRR</sequence>
<feature type="transmembrane region" description="Helical" evidence="6">
    <location>
        <begin position="473"/>
        <end position="494"/>
    </location>
</feature>
<feature type="compositionally biased region" description="Basic and acidic residues" evidence="5">
    <location>
        <begin position="29"/>
        <end position="38"/>
    </location>
</feature>
<dbReference type="GO" id="GO:0005886">
    <property type="term" value="C:plasma membrane"/>
    <property type="evidence" value="ECO:0007669"/>
    <property type="project" value="TreeGrafter"/>
</dbReference>
<dbReference type="PANTHER" id="PTHR23502">
    <property type="entry name" value="MAJOR FACILITATOR SUPERFAMILY"/>
    <property type="match status" value="1"/>
</dbReference>
<feature type="transmembrane region" description="Helical" evidence="6">
    <location>
        <begin position="299"/>
        <end position="319"/>
    </location>
</feature>
<keyword evidence="3 6" id="KW-1133">Transmembrane helix</keyword>
<name>A0A165HIH6_EXIGL</name>
<dbReference type="InParanoid" id="A0A165HIH6"/>
<feature type="transmembrane region" description="Helical" evidence="6">
    <location>
        <begin position="136"/>
        <end position="154"/>
    </location>
</feature>
<dbReference type="Proteomes" id="UP000077266">
    <property type="component" value="Unassembled WGS sequence"/>
</dbReference>
<feature type="transmembrane region" description="Helical" evidence="6">
    <location>
        <begin position="224"/>
        <end position="244"/>
    </location>
</feature>
<dbReference type="GO" id="GO:0022857">
    <property type="term" value="F:transmembrane transporter activity"/>
    <property type="evidence" value="ECO:0007669"/>
    <property type="project" value="InterPro"/>
</dbReference>
<keyword evidence="2 6" id="KW-0812">Transmembrane</keyword>
<feature type="transmembrane region" description="Helical" evidence="6">
    <location>
        <begin position="195"/>
        <end position="218"/>
    </location>
</feature>
<evidence type="ECO:0000313" key="9">
    <source>
        <dbReference type="Proteomes" id="UP000077266"/>
    </source>
</evidence>
<dbReference type="PANTHER" id="PTHR23502:SF60">
    <property type="entry name" value="MAJOR FACILITATOR SUPERFAMILY (MFS) PROFILE DOMAIN-CONTAINING PROTEIN-RELATED"/>
    <property type="match status" value="1"/>
</dbReference>
<feature type="domain" description="Major facilitator superfamily (MFS) profile" evidence="7">
    <location>
        <begin position="69"/>
        <end position="497"/>
    </location>
</feature>
<keyword evidence="4 6" id="KW-0472">Membrane</keyword>
<dbReference type="CDD" id="cd17323">
    <property type="entry name" value="MFS_Tpo1_MDR_like"/>
    <property type="match status" value="1"/>
</dbReference>
<proteinExistence type="predicted"/>
<evidence type="ECO:0000313" key="8">
    <source>
        <dbReference type="EMBL" id="KZV92021.1"/>
    </source>
</evidence>
<dbReference type="InterPro" id="IPR020846">
    <property type="entry name" value="MFS_dom"/>
</dbReference>
<feature type="transmembrane region" description="Helical" evidence="6">
    <location>
        <begin position="67"/>
        <end position="88"/>
    </location>
</feature>
<dbReference type="STRING" id="1314781.A0A165HIH6"/>
<dbReference type="SUPFAM" id="SSF103473">
    <property type="entry name" value="MFS general substrate transporter"/>
    <property type="match status" value="1"/>
</dbReference>
<evidence type="ECO:0000256" key="4">
    <source>
        <dbReference type="ARBA" id="ARBA00023136"/>
    </source>
</evidence>
<dbReference type="InterPro" id="IPR011701">
    <property type="entry name" value="MFS"/>
</dbReference>
<dbReference type="AlphaFoldDB" id="A0A165HIH6"/>
<keyword evidence="9" id="KW-1185">Reference proteome</keyword>
<feature type="transmembrane region" description="Helical" evidence="6">
    <location>
        <begin position="100"/>
        <end position="124"/>
    </location>
</feature>
<evidence type="ECO:0000259" key="7">
    <source>
        <dbReference type="PROSITE" id="PS50850"/>
    </source>
</evidence>
<feature type="transmembrane region" description="Helical" evidence="6">
    <location>
        <begin position="405"/>
        <end position="428"/>
    </location>
</feature>
<feature type="transmembrane region" description="Helical" evidence="6">
    <location>
        <begin position="380"/>
        <end position="399"/>
    </location>
</feature>
<feature type="compositionally biased region" description="Basic and acidic residues" evidence="5">
    <location>
        <begin position="1"/>
        <end position="16"/>
    </location>
</feature>
<dbReference type="OrthoDB" id="6770063at2759"/>
<dbReference type="Pfam" id="PF07690">
    <property type="entry name" value="MFS_1"/>
    <property type="match status" value="1"/>
</dbReference>
<evidence type="ECO:0000256" key="2">
    <source>
        <dbReference type="ARBA" id="ARBA00022692"/>
    </source>
</evidence>
<evidence type="ECO:0000256" key="5">
    <source>
        <dbReference type="SAM" id="MobiDB-lite"/>
    </source>
</evidence>
<reference evidence="8 9" key="1">
    <citation type="journal article" date="2016" name="Mol. Biol. Evol.">
        <title>Comparative Genomics of Early-Diverging Mushroom-Forming Fungi Provides Insights into the Origins of Lignocellulose Decay Capabilities.</title>
        <authorList>
            <person name="Nagy L.G."/>
            <person name="Riley R."/>
            <person name="Tritt A."/>
            <person name="Adam C."/>
            <person name="Daum C."/>
            <person name="Floudas D."/>
            <person name="Sun H."/>
            <person name="Yadav J.S."/>
            <person name="Pangilinan J."/>
            <person name="Larsson K.H."/>
            <person name="Matsuura K."/>
            <person name="Barry K."/>
            <person name="Labutti K."/>
            <person name="Kuo R."/>
            <person name="Ohm R.A."/>
            <person name="Bhattacharya S.S."/>
            <person name="Shirouzu T."/>
            <person name="Yoshinaga Y."/>
            <person name="Martin F.M."/>
            <person name="Grigoriev I.V."/>
            <person name="Hibbett D.S."/>
        </authorList>
    </citation>
    <scope>NUCLEOTIDE SEQUENCE [LARGE SCALE GENOMIC DNA]</scope>
    <source>
        <strain evidence="8 9">HHB12029</strain>
    </source>
</reference>
<dbReference type="InterPro" id="IPR036259">
    <property type="entry name" value="MFS_trans_sf"/>
</dbReference>
<feature type="region of interest" description="Disordered" evidence="5">
    <location>
        <begin position="1"/>
        <end position="38"/>
    </location>
</feature>
<dbReference type="EMBL" id="KV426016">
    <property type="protein sequence ID" value="KZV92021.1"/>
    <property type="molecule type" value="Genomic_DNA"/>
</dbReference>
<evidence type="ECO:0000256" key="6">
    <source>
        <dbReference type="SAM" id="Phobius"/>
    </source>
</evidence>
<feature type="transmembrane region" description="Helical" evidence="6">
    <location>
        <begin position="435"/>
        <end position="461"/>
    </location>
</feature>